<evidence type="ECO:0000259" key="14">
    <source>
        <dbReference type="PROSITE" id="PS51844"/>
    </source>
</evidence>
<evidence type="ECO:0000259" key="13">
    <source>
        <dbReference type="PROSITE" id="PS51456"/>
    </source>
</evidence>
<feature type="coiled-coil region" evidence="10">
    <location>
        <begin position="980"/>
        <end position="1092"/>
    </location>
</feature>
<dbReference type="PANTHER" id="PTHR13140">
    <property type="entry name" value="MYOSIN"/>
    <property type="match status" value="1"/>
</dbReference>
<dbReference type="Pfam" id="PF00063">
    <property type="entry name" value="Myosin_head"/>
    <property type="match status" value="1"/>
</dbReference>
<evidence type="ECO:0000256" key="11">
    <source>
        <dbReference type="SAM" id="MobiDB-lite"/>
    </source>
</evidence>
<dbReference type="PANTHER" id="PTHR13140:SF706">
    <property type="entry name" value="DILUTE CLASS UNCONVENTIONAL MYOSIN, ISOFORM C"/>
    <property type="match status" value="1"/>
</dbReference>
<dbReference type="Gene3D" id="1.20.5.4820">
    <property type="match status" value="1"/>
</dbReference>
<evidence type="ECO:0000256" key="1">
    <source>
        <dbReference type="ARBA" id="ARBA00008314"/>
    </source>
</evidence>
<dbReference type="Gene3D" id="1.20.120.720">
    <property type="entry name" value="Myosin VI head, motor domain, U50 subdomain"/>
    <property type="match status" value="1"/>
</dbReference>
<dbReference type="GO" id="GO:0000146">
    <property type="term" value="F:microfilament motor activity"/>
    <property type="evidence" value="ECO:0007669"/>
    <property type="project" value="TreeGrafter"/>
</dbReference>
<accession>A0A1Q3AD25</accession>
<reference evidence="15 16" key="1">
    <citation type="submission" date="2016-08" db="EMBL/GenBank/DDBJ databases">
        <title>Draft genome sequence of allopolyploid Zygosaccharomyces rouxii.</title>
        <authorList>
            <person name="Watanabe J."/>
            <person name="Uehara K."/>
            <person name="Mogi Y."/>
            <person name="Tsukioka Y."/>
        </authorList>
    </citation>
    <scope>NUCLEOTIDE SEQUENCE [LARGE SCALE GENOMIC DNA]</scope>
    <source>
        <strain evidence="15 16">NBRC 110957</strain>
    </source>
</reference>
<dbReference type="PROSITE" id="PS51844">
    <property type="entry name" value="SH3_LIKE"/>
    <property type="match status" value="1"/>
</dbReference>
<protein>
    <recommendedName>
        <fullName evidence="17">Myosin-2</fullName>
    </recommendedName>
</protein>
<dbReference type="Gene3D" id="1.10.10.820">
    <property type="match status" value="1"/>
</dbReference>
<keyword evidence="5 10" id="KW-0175">Coiled coil</keyword>
<dbReference type="InterPro" id="IPR001609">
    <property type="entry name" value="Myosin_head_motor_dom-like"/>
</dbReference>
<feature type="domain" description="Myosin motor" evidence="13">
    <location>
        <begin position="77"/>
        <end position="790"/>
    </location>
</feature>
<dbReference type="Gene3D" id="1.20.5.190">
    <property type="match status" value="1"/>
</dbReference>
<evidence type="ECO:0000256" key="7">
    <source>
        <dbReference type="ARBA" id="ARBA00023175"/>
    </source>
</evidence>
<dbReference type="Pfam" id="PF01843">
    <property type="entry name" value="DIL"/>
    <property type="match status" value="1"/>
</dbReference>
<keyword evidence="3 9" id="KW-0547">Nucleotide-binding</keyword>
<evidence type="ECO:0000256" key="6">
    <source>
        <dbReference type="ARBA" id="ARBA00023123"/>
    </source>
</evidence>
<dbReference type="Gene3D" id="1.20.58.530">
    <property type="match status" value="1"/>
</dbReference>
<sequence>MSFEVGTRCWYPNEKEGWIGGEVTKYEFKDGKHHLELALEDGSVVPVVTNSLVKEGSISNEDSNQKLPQLRNPPILEATEDLTSLSYLNEPAVLHAIKQRYSQLNIYTYSGIVLIATNPFDRVDQLYSQDMIQAYAGKRRGELEPHLFAIAEDAYRMMKNDKKNQTIVVSGESGAGKTVSAKYIMRYFASVEEENSNAVDNVQHQVEMSETEQRILATNPIMEAFGNAKTTRNDNSSRFGKYLEILFDKNTSIIGARIRTYLLERSRLVYQPKVERNYHIFYQLLSGLPQEVKEELRLTSAEDYTYMNQGGETEIPGVDDAQEYKTTVDALTLVGVAQDIQSQVFRILAALLHIGNIEIKKTRNDASLSSDEPNLQIACELLGIDSYDFARWITKKQINTRSEKIVSNLNYAQAVVARDSVAKFIYSALFDWLVENINTVLCNPEVSDQVESFIGVLDIYGFEHFEKNSFEQFCINYANEKLQQEFNQHVFKLEQEEYVKEEIEWSFIEFNDNQPCIDLIENKLGILSLLDEESRLPAGSDESWTQKLYQTLDKPPTNKVFSKPRFGQTKFVVSHYAHDVAYDVGGFIEKNRDTVSDGHLEVLKATKSETLQSILRNLEEAAARLEEAKKAQQEQAQKRPGPARTVQRKPTLGSMFKQSLIELMDTINSTNVHYIRCIKPNSEKEPWKFDNLMVLSQLRACGVLETIRISCAGFPSRWTFSEFVLRYYLLIPSNEWSKILGSEGPTESSVVEICKMILDATVTDKDKYQIGNTKIFFKAGMLAYFEKLRSDKIRNSSVLIQKNIRAKYQRKQYLATQRSLRALGAHAYGLIVRQRVQDQLMTKAAVMVQTLHRAKSIRARTSSILDSVVRIQFLVKRQLLAREMKAKHESNAALTIQSRIRSFQPRKKFNSNKRDVVKVQALVRRRSAMARLKTLKSEAKSVNHLQEVSYQLENKVIELTQNLASKVKANKEMTARIAELQTALAASATLQSQIEEQKREHSKALENQAVAHDHVYKDLEDQKKEAELQVQQVGEEVRSITEKYNKMKEDSRAALEELENTKNQLKDSKTQNSDLHDEVKSLKEEISRLQNQMASGVGLVQTPRNSMRYSMNGSDIISPGQKNLIAMNGPSTAVPFTGLGIDNGTNGMSDNRSTMSTLSQINDELYKLLEDTKVLNEEVTEGLIKAFKVPDSGVAIQLSEREVLYPARILIIILSDMWRLGLTKQSEGFLAEVLTTIQKVVQGLKGADVIPGGAFWLTNVRELYSFVIFAQESILNDESYNKGLTEDEYKEYVVLVTELREDFESLSYNIYNIWLKKLQKDLQKKAVPAVILSESLPGFKNEPNRFLSNLFGSGPEYTMDDILTFFNSIYWCMKSFHVENEVFRDTVLILLNYVDAICFNDLIMRRNFLSWKRGLQLNYNVTRLEEWCKTHYIPEGAECLQHLVQTSKLLQLRKQNLDDIKLLCEICTALKPAQMQKLMTQYAVADYEAPISVEILNYVAEKVKKGASLSSDGKSKVHSDDIFLQTETGPFEDPYVGMETRQFRKIEAYIPAWLNLPTTRRVVELVTRQVSVQESNPMFDGSGKEEENQEILNE</sequence>
<dbReference type="SMART" id="SM01132">
    <property type="entry name" value="DIL"/>
    <property type="match status" value="1"/>
</dbReference>
<dbReference type="PROSITE" id="PS51126">
    <property type="entry name" value="DILUTE"/>
    <property type="match status" value="1"/>
</dbReference>
<dbReference type="EMBL" id="BDGX01000037">
    <property type="protein sequence ID" value="GAV53674.1"/>
    <property type="molecule type" value="Genomic_DNA"/>
</dbReference>
<dbReference type="SUPFAM" id="SSF52540">
    <property type="entry name" value="P-loop containing nucleoside triphosphate hydrolases"/>
    <property type="match status" value="2"/>
</dbReference>
<feature type="domain" description="Myosin N-terminal SH3-like" evidence="14">
    <location>
        <begin position="4"/>
        <end position="57"/>
    </location>
</feature>
<dbReference type="SUPFAM" id="SSF50084">
    <property type="entry name" value="Myosin S1 fragment, N-terminal domain"/>
    <property type="match status" value="1"/>
</dbReference>
<dbReference type="CDD" id="cd01380">
    <property type="entry name" value="MYSc_Myo5"/>
    <property type="match status" value="1"/>
</dbReference>
<feature type="domain" description="Dilute" evidence="12">
    <location>
        <begin position="1231"/>
        <end position="1505"/>
    </location>
</feature>
<dbReference type="InterPro" id="IPR046943">
    <property type="entry name" value="Fungal_Myo2/2A_CBD"/>
</dbReference>
<evidence type="ECO:0000259" key="12">
    <source>
        <dbReference type="PROSITE" id="PS51126"/>
    </source>
</evidence>
<name>A0A1Q3AD25_ZYGRO</name>
<evidence type="ECO:0000256" key="10">
    <source>
        <dbReference type="SAM" id="Coils"/>
    </source>
</evidence>
<dbReference type="GO" id="GO:0005737">
    <property type="term" value="C:cytoplasm"/>
    <property type="evidence" value="ECO:0007669"/>
    <property type="project" value="TreeGrafter"/>
</dbReference>
<keyword evidence="2" id="KW-0677">Repeat</keyword>
<dbReference type="PROSITE" id="PS51456">
    <property type="entry name" value="MYOSIN_MOTOR"/>
    <property type="match status" value="1"/>
</dbReference>
<feature type="region of interest" description="Actin-binding" evidence="9">
    <location>
        <begin position="660"/>
        <end position="682"/>
    </location>
</feature>
<dbReference type="GO" id="GO:0016020">
    <property type="term" value="C:membrane"/>
    <property type="evidence" value="ECO:0007669"/>
    <property type="project" value="TreeGrafter"/>
</dbReference>
<keyword evidence="6 9" id="KW-0518">Myosin</keyword>
<proteinExistence type="inferred from homology"/>
<evidence type="ECO:0000256" key="8">
    <source>
        <dbReference type="ARBA" id="ARBA00023203"/>
    </source>
</evidence>
<dbReference type="Gene3D" id="3.40.850.10">
    <property type="entry name" value="Kinesin motor domain"/>
    <property type="match status" value="1"/>
</dbReference>
<evidence type="ECO:0008006" key="17">
    <source>
        <dbReference type="Google" id="ProtNLM"/>
    </source>
</evidence>
<keyword evidence="8 9" id="KW-0009">Actin-binding</keyword>
<dbReference type="SMART" id="SM00015">
    <property type="entry name" value="IQ"/>
    <property type="match status" value="2"/>
</dbReference>
<evidence type="ECO:0000313" key="16">
    <source>
        <dbReference type="Proteomes" id="UP000187013"/>
    </source>
</evidence>
<comment type="similarity">
    <text evidence="1 9">Belongs to the TRAFAC class myosin-kinesin ATPase superfamily. Myosin family.</text>
</comment>
<dbReference type="InterPro" id="IPR027417">
    <property type="entry name" value="P-loop_NTPase"/>
</dbReference>
<feature type="region of interest" description="Disordered" evidence="11">
    <location>
        <begin position="1574"/>
        <end position="1594"/>
    </location>
</feature>
<keyword evidence="4 9" id="KW-0067">ATP-binding</keyword>
<dbReference type="GO" id="GO:0007015">
    <property type="term" value="P:actin filament organization"/>
    <property type="evidence" value="ECO:0007669"/>
    <property type="project" value="TreeGrafter"/>
</dbReference>
<dbReference type="InterPro" id="IPR000048">
    <property type="entry name" value="IQ_motif_EF-hand-BS"/>
</dbReference>
<dbReference type="GO" id="GO:0051015">
    <property type="term" value="F:actin filament binding"/>
    <property type="evidence" value="ECO:0007669"/>
    <property type="project" value="TreeGrafter"/>
</dbReference>
<feature type="region of interest" description="Disordered" evidence="11">
    <location>
        <begin position="627"/>
        <end position="648"/>
    </location>
</feature>
<feature type="binding site" evidence="9">
    <location>
        <begin position="171"/>
        <end position="178"/>
    </location>
    <ligand>
        <name>ATP</name>
        <dbReference type="ChEBI" id="CHEBI:30616"/>
    </ligand>
</feature>
<evidence type="ECO:0000256" key="9">
    <source>
        <dbReference type="PROSITE-ProRule" id="PRU00782"/>
    </source>
</evidence>
<dbReference type="GO" id="GO:0005524">
    <property type="term" value="F:ATP binding"/>
    <property type="evidence" value="ECO:0007669"/>
    <property type="project" value="UniProtKB-UniRule"/>
</dbReference>
<dbReference type="FunFam" id="1.10.10.820:FF:000001">
    <property type="entry name" value="Myosin heavy chain"/>
    <property type="match status" value="1"/>
</dbReference>
<dbReference type="InterPro" id="IPR036103">
    <property type="entry name" value="MYSc_Myo5"/>
</dbReference>
<evidence type="ECO:0000256" key="5">
    <source>
        <dbReference type="ARBA" id="ARBA00023054"/>
    </source>
</evidence>
<evidence type="ECO:0000256" key="2">
    <source>
        <dbReference type="ARBA" id="ARBA00022737"/>
    </source>
</evidence>
<comment type="caution">
    <text evidence="15">The sequence shown here is derived from an EMBL/GenBank/DDBJ whole genome shotgun (WGS) entry which is preliminary data.</text>
</comment>
<organism evidence="15 16">
    <name type="scientific">Zygosaccharomyces rouxii</name>
    <dbReference type="NCBI Taxonomy" id="4956"/>
    <lineage>
        <taxon>Eukaryota</taxon>
        <taxon>Fungi</taxon>
        <taxon>Dikarya</taxon>
        <taxon>Ascomycota</taxon>
        <taxon>Saccharomycotina</taxon>
        <taxon>Saccharomycetes</taxon>
        <taxon>Saccharomycetales</taxon>
        <taxon>Saccharomycetaceae</taxon>
        <taxon>Zygosaccharomyces</taxon>
    </lineage>
</organism>
<dbReference type="PRINTS" id="PR00193">
    <property type="entry name" value="MYOSINHEAVY"/>
</dbReference>
<dbReference type="InterPro" id="IPR004009">
    <property type="entry name" value="SH3_Myosin"/>
</dbReference>
<dbReference type="OrthoDB" id="6108017at2759"/>
<evidence type="ECO:0000256" key="4">
    <source>
        <dbReference type="ARBA" id="ARBA00022840"/>
    </source>
</evidence>
<dbReference type="SMART" id="SM00242">
    <property type="entry name" value="MYSc"/>
    <property type="match status" value="1"/>
</dbReference>
<dbReference type="InterPro" id="IPR002710">
    <property type="entry name" value="Dilute_dom"/>
</dbReference>
<evidence type="ECO:0000256" key="3">
    <source>
        <dbReference type="ARBA" id="ARBA00022741"/>
    </source>
</evidence>
<evidence type="ECO:0000313" key="15">
    <source>
        <dbReference type="EMBL" id="GAV53674.1"/>
    </source>
</evidence>
<gene>
    <name evidence="15" type="ORF">ZYGR_0AK01760</name>
</gene>
<dbReference type="GO" id="GO:0016459">
    <property type="term" value="C:myosin complex"/>
    <property type="evidence" value="ECO:0007669"/>
    <property type="project" value="UniProtKB-KW"/>
</dbReference>
<dbReference type="Proteomes" id="UP000187013">
    <property type="component" value="Unassembled WGS sequence"/>
</dbReference>
<dbReference type="InterPro" id="IPR036961">
    <property type="entry name" value="Kinesin_motor_dom_sf"/>
</dbReference>
<dbReference type="PROSITE" id="PS50096">
    <property type="entry name" value="IQ"/>
    <property type="match status" value="2"/>
</dbReference>
<dbReference type="CDD" id="cd15480">
    <property type="entry name" value="fMyo2p_CBD"/>
    <property type="match status" value="1"/>
</dbReference>
<keyword evidence="7 9" id="KW-0505">Motor protein</keyword>